<dbReference type="AlphaFoldDB" id="A0A1A0VXM9"/>
<comment type="caution">
    <text evidence="3">The sequence shown here is derived from an EMBL/GenBank/DDBJ whole genome shotgun (WGS) entry which is preliminary data.</text>
</comment>
<dbReference type="EMBL" id="LZSY01000118">
    <property type="protein sequence ID" value="OBB87982.1"/>
    <property type="molecule type" value="Genomic_DNA"/>
</dbReference>
<keyword evidence="3" id="KW-0808">Transferase</keyword>
<name>A0A1A0VXM9_MYCPR</name>
<sequence>MDPQVYFSASASTRFSAQQLVGALSGLSSSLSASGGMAGSDNTGEEFSGGYDQAAKDLATMLAGLGDMSHNAADLIKVSGDNHAAANRASADGSTPPPSVPIPTATTTAVPSIPSAYGGGGSEPTGAIATAWNFIQDMVGYVWPNGSPEKLESAAQAWTDAGNAIRTGAGPLDQAKSGLSGQVSPEVPAATQHLADLKSKFDDASGACFNMATSCNNLAQAIKDAHQQLIDELAQFAAEFVVGEVVCAILFEIGGEIWGNALLAARAAVIAQRCARIIEKLIELARGAARVAKAAAEAIAKVVEKVKSAVAALVTRTNADRNVDALVKYTKQALDDFDNGTIGFSRGQIDALKKNPNLYNAFKGSVLDTQVKKLVDADLSLKDLTSTGLFKYGPDFVNTAPKPGQAPWYDLTTMKQWAAHAKYESSHGGPGGGIIWDTPGGVTYVPPK</sequence>
<organism evidence="3 4">
    <name type="scientific">Mycolicibacterium peregrinum</name>
    <name type="common">Mycobacterium peregrinum</name>
    <dbReference type="NCBI Taxonomy" id="43304"/>
    <lineage>
        <taxon>Bacteria</taxon>
        <taxon>Bacillati</taxon>
        <taxon>Actinomycetota</taxon>
        <taxon>Actinomycetes</taxon>
        <taxon>Mycobacteriales</taxon>
        <taxon>Mycobacteriaceae</taxon>
        <taxon>Mycolicibacterium</taxon>
    </lineage>
</organism>
<feature type="compositionally biased region" description="Low complexity" evidence="1">
    <location>
        <begin position="102"/>
        <end position="115"/>
    </location>
</feature>
<reference evidence="4" key="1">
    <citation type="submission" date="2016-06" db="EMBL/GenBank/DDBJ databases">
        <authorList>
            <person name="Sutton G."/>
            <person name="Brinkac L."/>
            <person name="Sanka R."/>
            <person name="Adams M."/>
            <person name="Lau E."/>
            <person name="Mehaffy C."/>
            <person name="Tameris M."/>
            <person name="Hatherill M."/>
            <person name="Hanekom W."/>
            <person name="Mahomed H."/>
            <person name="Mcshane H."/>
        </authorList>
    </citation>
    <scope>NUCLEOTIDE SEQUENCE [LARGE SCALE GENOMIC DNA]</scope>
    <source>
        <strain evidence="4">852002-10433_SCH5171157</strain>
    </source>
</reference>
<feature type="region of interest" description="Disordered" evidence="1">
    <location>
        <begin position="86"/>
        <end position="118"/>
    </location>
</feature>
<evidence type="ECO:0000313" key="3">
    <source>
        <dbReference type="EMBL" id="OBB87982.1"/>
    </source>
</evidence>
<dbReference type="Proteomes" id="UP000094008">
    <property type="component" value="Unassembled WGS sequence"/>
</dbReference>
<proteinExistence type="predicted"/>
<evidence type="ECO:0000313" key="4">
    <source>
        <dbReference type="Proteomes" id="UP000094008"/>
    </source>
</evidence>
<dbReference type="Pfam" id="PF25547">
    <property type="entry name" value="WXG100_2"/>
    <property type="match status" value="1"/>
</dbReference>
<feature type="domain" description="Outer membrane channel protein CpnT-like N-terminal" evidence="2">
    <location>
        <begin position="132"/>
        <end position="242"/>
    </location>
</feature>
<protein>
    <submittedName>
        <fullName evidence="3">NAD(+)--arginine ADP-ribosyltransferase</fullName>
    </submittedName>
</protein>
<evidence type="ECO:0000256" key="1">
    <source>
        <dbReference type="SAM" id="MobiDB-lite"/>
    </source>
</evidence>
<dbReference type="InterPro" id="IPR057746">
    <property type="entry name" value="CpnT-like_N"/>
</dbReference>
<gene>
    <name evidence="3" type="ORF">A5779_32330</name>
</gene>
<evidence type="ECO:0000259" key="2">
    <source>
        <dbReference type="Pfam" id="PF25547"/>
    </source>
</evidence>
<accession>A0A1A0VXM9</accession>
<dbReference type="GO" id="GO:0016740">
    <property type="term" value="F:transferase activity"/>
    <property type="evidence" value="ECO:0007669"/>
    <property type="project" value="UniProtKB-KW"/>
</dbReference>